<protein>
    <submittedName>
        <fullName evidence="3">DUF4806 domain-containing protein</fullName>
    </submittedName>
</protein>
<reference evidence="4" key="1">
    <citation type="submission" date="2013-03" db="EMBL/GenBank/DDBJ databases">
        <title>The Genome Sequence of Anopheles christyi ACHKN1017.</title>
        <authorList>
            <consortium name="The Broad Institute Genomics Platform"/>
            <person name="Neafsey D.E."/>
            <person name="Besansky N."/>
            <person name="Walker B."/>
            <person name="Young S.K."/>
            <person name="Zeng Q."/>
            <person name="Gargeya S."/>
            <person name="Fitzgerald M."/>
            <person name="Haas B."/>
            <person name="Abouelleil A."/>
            <person name="Allen A.W."/>
            <person name="Alvarado L."/>
            <person name="Arachchi H.M."/>
            <person name="Berlin A.M."/>
            <person name="Chapman S.B."/>
            <person name="Gainer-Dewar J."/>
            <person name="Goldberg J."/>
            <person name="Griggs A."/>
            <person name="Gujja S."/>
            <person name="Hansen M."/>
            <person name="Howarth C."/>
            <person name="Imamovic A."/>
            <person name="Ireland A."/>
            <person name="Larimer J."/>
            <person name="McCowan C."/>
            <person name="Murphy C."/>
            <person name="Pearson M."/>
            <person name="Poon T.W."/>
            <person name="Priest M."/>
            <person name="Roberts A."/>
            <person name="Saif S."/>
            <person name="Shea T."/>
            <person name="Sisk P."/>
            <person name="Sykes S."/>
            <person name="Wortman J."/>
            <person name="Nusbaum C."/>
            <person name="Birren B."/>
        </authorList>
    </citation>
    <scope>NUCLEOTIDE SEQUENCE [LARGE SCALE GENOMIC DNA]</scope>
    <source>
        <strain evidence="4">ACHKN1017</strain>
    </source>
</reference>
<dbReference type="STRING" id="43041.A0A182JS24"/>
<keyword evidence="4" id="KW-1185">Reference proteome</keyword>
<dbReference type="VEuPathDB" id="VectorBase:ACHR001306"/>
<dbReference type="Proteomes" id="UP000075881">
    <property type="component" value="Unassembled WGS sequence"/>
</dbReference>
<name>A0A182JS24_9DIPT</name>
<sequence length="868" mass="99444">MPYVLVKRTKSIMGRKEVTVAPDSWINRDEKGKTYVFMPNAVCPESISLLLENESIPTAEWEKHECEILCTNISSLNMAYTIIEQMQKQSMLLGATPPVKPTPPVKALPTKPYNKEAPNNGKQKPLEVNKRISLVSQNADLDYDPFADIPTSPVPDKRPVASSPIEGLQMTVEECEPTDPMQQLFSCVRLKQEEETEQDPFRGLEPPPKQSQPSTTFEQMQPIGNVEKFFSCINKEMNKQHDMLGDISLVQLFELLYELKCMMKNNQDELRRNINEGFHMLQKTVLSAVCKGASDDSVTDTADKSAAFEMKPVTCKEEMDELENRLKDETYRDKVLRWIDVTVATETNPESRMMNMLDKLIDRTFFTHLVCDPEERHQKIRLETYRNFCQLFEHAGTTKDHRADNRNCRTMASSESSNFPNLRMPYILVEMTNPIGGKELLAAPATWIHNKAAEGTAYLCWPYARSIRKLNSLFEDEYSIPAEVWEKHECEILCQNIPSLTLADKMIETMESSQCETNGTVGVKQNVSQVTRNDPPPLRPMQSKSMSNAGVQKLLSTLTAQTDDDPLGDVKPCPQMLDLMYELKSLIELNQEELRKKLKEGFGKVEKSVQSMNEKYLESNAVQYELGRADANAYQQIDQPEQFKVDVLTEMEALEEFEKRLEEEEYRIKVCQWIDASVGHLRESEHRMHIFLDLIIDRKLFAGFSWTGGGKDKRPMNVHRNILSLFEYAGTTSVYRADHVSVENFMRKKLHNSGTRVKSKGVRKSVPHRRSAVRQKRTYREIEESFRIIPKRINVVPTTSVQNPDAAVADTREEKAQAQSTPSSSVPITVRVPTNPVSSECVVIKQDTIFIEGMNEYEEMWDYRRLQK</sequence>
<accession>A0A182JS24</accession>
<evidence type="ECO:0000313" key="3">
    <source>
        <dbReference type="EnsemblMetazoa" id="ACHR001306-PA"/>
    </source>
</evidence>
<evidence type="ECO:0000256" key="1">
    <source>
        <dbReference type="SAM" id="MobiDB-lite"/>
    </source>
</evidence>
<dbReference type="EnsemblMetazoa" id="ACHR001306-RA">
    <property type="protein sequence ID" value="ACHR001306-PA"/>
    <property type="gene ID" value="ACHR001306"/>
</dbReference>
<feature type="region of interest" description="Disordered" evidence="1">
    <location>
        <begin position="804"/>
        <end position="831"/>
    </location>
</feature>
<organism evidence="3 4">
    <name type="scientific">Anopheles christyi</name>
    <dbReference type="NCBI Taxonomy" id="43041"/>
    <lineage>
        <taxon>Eukaryota</taxon>
        <taxon>Metazoa</taxon>
        <taxon>Ecdysozoa</taxon>
        <taxon>Arthropoda</taxon>
        <taxon>Hexapoda</taxon>
        <taxon>Insecta</taxon>
        <taxon>Pterygota</taxon>
        <taxon>Neoptera</taxon>
        <taxon>Endopterygota</taxon>
        <taxon>Diptera</taxon>
        <taxon>Nematocera</taxon>
        <taxon>Culicoidea</taxon>
        <taxon>Culicidae</taxon>
        <taxon>Anophelinae</taxon>
        <taxon>Anopheles</taxon>
    </lineage>
</organism>
<feature type="compositionally biased region" description="Polar residues" evidence="1">
    <location>
        <begin position="817"/>
        <end position="827"/>
    </location>
</feature>
<dbReference type="Pfam" id="PF16064">
    <property type="entry name" value="DUF4806"/>
    <property type="match status" value="1"/>
</dbReference>
<dbReference type="InterPro" id="IPR032071">
    <property type="entry name" value="DUF4806"/>
</dbReference>
<proteinExistence type="predicted"/>
<dbReference type="AlphaFoldDB" id="A0A182JS24"/>
<feature type="region of interest" description="Disordered" evidence="1">
    <location>
        <begin position="195"/>
        <end position="220"/>
    </location>
</feature>
<reference evidence="3" key="2">
    <citation type="submission" date="2020-05" db="UniProtKB">
        <authorList>
            <consortium name="EnsemblMetazoa"/>
        </authorList>
    </citation>
    <scope>IDENTIFICATION</scope>
    <source>
        <strain evidence="3">ACHKN1017</strain>
    </source>
</reference>
<evidence type="ECO:0000313" key="4">
    <source>
        <dbReference type="Proteomes" id="UP000075881"/>
    </source>
</evidence>
<evidence type="ECO:0000259" key="2">
    <source>
        <dbReference type="Pfam" id="PF16064"/>
    </source>
</evidence>
<feature type="domain" description="DUF4806" evidence="2">
    <location>
        <begin position="311"/>
        <end position="393"/>
    </location>
</feature>